<accession>A0A507ELP3</accession>
<dbReference type="InterPro" id="IPR019446">
    <property type="entry name" value="BMT5-like"/>
</dbReference>
<dbReference type="STRING" id="246404.A0A507ELP3"/>
<gene>
    <name evidence="2" type="ORF">CcCBS67573_g08315</name>
</gene>
<organism evidence="2 3">
    <name type="scientific">Chytriomyces confervae</name>
    <dbReference type="NCBI Taxonomy" id="246404"/>
    <lineage>
        <taxon>Eukaryota</taxon>
        <taxon>Fungi</taxon>
        <taxon>Fungi incertae sedis</taxon>
        <taxon>Chytridiomycota</taxon>
        <taxon>Chytridiomycota incertae sedis</taxon>
        <taxon>Chytridiomycetes</taxon>
        <taxon>Chytridiales</taxon>
        <taxon>Chytriomycetaceae</taxon>
        <taxon>Chytriomyces</taxon>
    </lineage>
</organism>
<dbReference type="Proteomes" id="UP000320333">
    <property type="component" value="Unassembled WGS sequence"/>
</dbReference>
<dbReference type="GO" id="GO:0070042">
    <property type="term" value="F:rRNA (uridine-N3-)-methyltransferase activity"/>
    <property type="evidence" value="ECO:0007669"/>
    <property type="project" value="InterPro"/>
</dbReference>
<dbReference type="OrthoDB" id="273345at2759"/>
<evidence type="ECO:0000313" key="2">
    <source>
        <dbReference type="EMBL" id="TPX64794.1"/>
    </source>
</evidence>
<dbReference type="InterPro" id="IPR013087">
    <property type="entry name" value="Znf_C2H2_type"/>
</dbReference>
<name>A0A507ELP3_9FUNG</name>
<feature type="domain" description="C2H2-type" evidence="1">
    <location>
        <begin position="373"/>
        <end position="394"/>
    </location>
</feature>
<proteinExistence type="predicted"/>
<sequence length="585" mass="65587">MQAGDADHIVLMLGDGNFSFSLALARALFDDAAADFHHFNGNYCDPAITPAKTNEPQPNVSDHEKARRYLRIPDSVPTANIRILATSFDSRDQLLRKYLDFKDIERALHRYPDNLCLHHQINAWELSALFTGGLARPEIPATATYWKRGLRCTNSVGFDTVAWNHPHLGTEDFRLHKFLMAHFFDSVSAVLNPQNAAASVIVSLVSGQETRWDLVNQAVRSNLVLSVADSPFVFTEDDWKGYVVKRNMHGKSFKNEATKKRMVDEMKSHGFRFVRPDASVQRRIQQQQDLEIAADLHKAAIQEVVAQHIAEAEVALAAKGLGALSLEEIAKEKKNKKLTSTDPATLAPNTGNVQIPTTKLELNSFPLPNPLACPYCHKQFPIERAYKQHVLQIHILQQRGADWKPDAPRVFACRGWPDSNVDPCSKEFSSEDGRWQHEVIKHSQFEEGESIPTFEAKTHAQLVGASLELDEGAKEKDGEDVLKGAQAAVASIEPFLAITDEPTDDADYYPCEICGQAVAKREWGMALHLETLKPIVGLDMRCPNSDFHPDGDKLFIERRALWQHYMFCRLKKKGQSKVVVGDPTI</sequence>
<dbReference type="PROSITE" id="PS00028">
    <property type="entry name" value="ZINC_FINGER_C2H2_1"/>
    <property type="match status" value="1"/>
</dbReference>
<evidence type="ECO:0000259" key="1">
    <source>
        <dbReference type="PROSITE" id="PS00028"/>
    </source>
</evidence>
<protein>
    <recommendedName>
        <fullName evidence="1">C2H2-type domain-containing protein</fullName>
    </recommendedName>
</protein>
<reference evidence="2 3" key="1">
    <citation type="journal article" date="2019" name="Sci. Rep.">
        <title>Comparative genomics of chytrid fungi reveal insights into the obligate biotrophic and pathogenic lifestyle of Synchytrium endobioticum.</title>
        <authorList>
            <person name="van de Vossenberg B.T.L.H."/>
            <person name="Warris S."/>
            <person name="Nguyen H.D.T."/>
            <person name="van Gent-Pelzer M.P.E."/>
            <person name="Joly D.L."/>
            <person name="van de Geest H.C."/>
            <person name="Bonants P.J.M."/>
            <person name="Smith D.S."/>
            <person name="Levesque C.A."/>
            <person name="van der Lee T.A.J."/>
        </authorList>
    </citation>
    <scope>NUCLEOTIDE SEQUENCE [LARGE SCALE GENOMIC DNA]</scope>
    <source>
        <strain evidence="2 3">CBS 675.73</strain>
    </source>
</reference>
<dbReference type="GO" id="GO:0070475">
    <property type="term" value="P:rRNA base methylation"/>
    <property type="evidence" value="ECO:0007669"/>
    <property type="project" value="InterPro"/>
</dbReference>
<keyword evidence="3" id="KW-1185">Reference proteome</keyword>
<dbReference type="EMBL" id="QEAP01000527">
    <property type="protein sequence ID" value="TPX64794.1"/>
    <property type="molecule type" value="Genomic_DNA"/>
</dbReference>
<dbReference type="AlphaFoldDB" id="A0A507ELP3"/>
<dbReference type="Pfam" id="PF10354">
    <property type="entry name" value="BMT5-like"/>
    <property type="match status" value="1"/>
</dbReference>
<comment type="caution">
    <text evidence="2">The sequence shown here is derived from an EMBL/GenBank/DDBJ whole genome shotgun (WGS) entry which is preliminary data.</text>
</comment>
<evidence type="ECO:0000313" key="3">
    <source>
        <dbReference type="Proteomes" id="UP000320333"/>
    </source>
</evidence>